<dbReference type="PROSITE" id="PS51257">
    <property type="entry name" value="PROKAR_LIPOPROTEIN"/>
    <property type="match status" value="1"/>
</dbReference>
<dbReference type="InterPro" id="IPR006143">
    <property type="entry name" value="RND_pump_MFP"/>
</dbReference>
<proteinExistence type="predicted"/>
<dbReference type="InterPro" id="IPR058624">
    <property type="entry name" value="MdtA-like_HH"/>
</dbReference>
<dbReference type="Gene3D" id="1.10.287.470">
    <property type="entry name" value="Helix hairpin bin"/>
    <property type="match status" value="1"/>
</dbReference>
<dbReference type="GO" id="GO:0046677">
    <property type="term" value="P:response to antibiotic"/>
    <property type="evidence" value="ECO:0007669"/>
    <property type="project" value="TreeGrafter"/>
</dbReference>
<evidence type="ECO:0000313" key="6">
    <source>
        <dbReference type="EMBL" id="OIQ97394.1"/>
    </source>
</evidence>
<feature type="domain" description="YknX-like C-terminal permuted SH3-like" evidence="5">
    <location>
        <begin position="303"/>
        <end position="366"/>
    </location>
</feature>
<dbReference type="Pfam" id="PF25944">
    <property type="entry name" value="Beta-barrel_RND"/>
    <property type="match status" value="1"/>
</dbReference>
<accession>A0A1J5RP91</accession>
<sequence>MKVKLPVLLMIFISVSFIISCGNKTPEAPKAVPPTPVNIYQVKKEAAIYFDSYPATVAALSQVDLRAQVTGYITGIYFKDGEHVRKGQKLYDIDHQQYQANYDQAIANLNVAKSALNKAQQDADRYNDLLKQDAIAKQIVDHALTDLQSAKMQVAAAKANAVRIETDLKYSSIYAPFDGTIGISQVKMGALVTANQTLLNTVSSNDPMAVDIEVGQKEIPRFTQLFLHPAKAIDSVFTLQLPDNSIYPNTGTISLIDRAVDPQTGTIKMRLIFPNKNDLLKSGLDCNVRVKNNNKEDLFLLAPYKAVVEQMGEYFVFVVNDSSKVSQRKIQLGTKLNDKIIVKDGLAEGEKIVVDGVQKLKDGSSVVLAPAKGK</sequence>
<dbReference type="GO" id="GO:0022857">
    <property type="term" value="F:transmembrane transporter activity"/>
    <property type="evidence" value="ECO:0007669"/>
    <property type="project" value="InterPro"/>
</dbReference>
<dbReference type="InterPro" id="IPR058625">
    <property type="entry name" value="MdtA-like_BSH"/>
</dbReference>
<dbReference type="Gene3D" id="2.40.50.100">
    <property type="match status" value="1"/>
</dbReference>
<feature type="domain" description="Multidrug resistance protein MdtA-like beta-barrel" evidence="4">
    <location>
        <begin position="207"/>
        <end position="292"/>
    </location>
</feature>
<feature type="domain" description="Multidrug resistance protein MdtA-like alpha-helical hairpin" evidence="2">
    <location>
        <begin position="102"/>
        <end position="171"/>
    </location>
</feature>
<dbReference type="Pfam" id="PF25917">
    <property type="entry name" value="BSH_RND"/>
    <property type="match status" value="1"/>
</dbReference>
<dbReference type="InterPro" id="IPR058637">
    <property type="entry name" value="YknX-like_C"/>
</dbReference>
<dbReference type="Gene3D" id="2.40.420.20">
    <property type="match status" value="1"/>
</dbReference>
<evidence type="ECO:0000256" key="1">
    <source>
        <dbReference type="SAM" id="Coils"/>
    </source>
</evidence>
<name>A0A1J5RP91_9ZZZZ</name>
<dbReference type="NCBIfam" id="TIGR01730">
    <property type="entry name" value="RND_mfp"/>
    <property type="match status" value="1"/>
</dbReference>
<evidence type="ECO:0000259" key="4">
    <source>
        <dbReference type="Pfam" id="PF25944"/>
    </source>
</evidence>
<dbReference type="EMBL" id="MLJW01000134">
    <property type="protein sequence ID" value="OIQ97394.1"/>
    <property type="molecule type" value="Genomic_DNA"/>
</dbReference>
<organism evidence="6">
    <name type="scientific">mine drainage metagenome</name>
    <dbReference type="NCBI Taxonomy" id="410659"/>
    <lineage>
        <taxon>unclassified sequences</taxon>
        <taxon>metagenomes</taxon>
        <taxon>ecological metagenomes</taxon>
    </lineage>
</organism>
<evidence type="ECO:0000259" key="3">
    <source>
        <dbReference type="Pfam" id="PF25917"/>
    </source>
</evidence>
<dbReference type="Gene3D" id="2.40.30.170">
    <property type="match status" value="1"/>
</dbReference>
<dbReference type="PANTHER" id="PTHR30158">
    <property type="entry name" value="ACRA/E-RELATED COMPONENT OF DRUG EFFLUX TRANSPORTER"/>
    <property type="match status" value="1"/>
</dbReference>
<feature type="coiled-coil region" evidence="1">
    <location>
        <begin position="95"/>
        <end position="167"/>
    </location>
</feature>
<dbReference type="AlphaFoldDB" id="A0A1J5RP91"/>
<dbReference type="InterPro" id="IPR058626">
    <property type="entry name" value="MdtA-like_b-barrel"/>
</dbReference>
<dbReference type="Pfam" id="PF25876">
    <property type="entry name" value="HH_MFP_RND"/>
    <property type="match status" value="1"/>
</dbReference>
<evidence type="ECO:0000259" key="2">
    <source>
        <dbReference type="Pfam" id="PF25876"/>
    </source>
</evidence>
<comment type="caution">
    <text evidence="6">The sequence shown here is derived from an EMBL/GenBank/DDBJ whole genome shotgun (WGS) entry which is preliminary data.</text>
</comment>
<reference evidence="6" key="1">
    <citation type="submission" date="2016-10" db="EMBL/GenBank/DDBJ databases">
        <title>Sequence of Gallionella enrichment culture.</title>
        <authorList>
            <person name="Poehlein A."/>
            <person name="Muehling M."/>
            <person name="Daniel R."/>
        </authorList>
    </citation>
    <scope>NUCLEOTIDE SEQUENCE</scope>
</reference>
<dbReference type="SUPFAM" id="SSF111369">
    <property type="entry name" value="HlyD-like secretion proteins"/>
    <property type="match status" value="1"/>
</dbReference>
<gene>
    <name evidence="6" type="primary">srpA_2</name>
    <name evidence="6" type="ORF">GALL_206540</name>
</gene>
<dbReference type="Pfam" id="PF25989">
    <property type="entry name" value="YknX_C"/>
    <property type="match status" value="1"/>
</dbReference>
<protein>
    <submittedName>
        <fullName evidence="6">Solvent efflux pump periplasmic linker SrpA</fullName>
    </submittedName>
</protein>
<feature type="domain" description="Multidrug resistance protein MdtA-like barrel-sandwich hybrid" evidence="3">
    <location>
        <begin position="62"/>
        <end position="202"/>
    </location>
</feature>
<keyword evidence="1" id="KW-0175">Coiled coil</keyword>
<dbReference type="GO" id="GO:0030313">
    <property type="term" value="C:cell envelope"/>
    <property type="evidence" value="ECO:0007669"/>
    <property type="project" value="UniProtKB-SubCell"/>
</dbReference>
<dbReference type="GO" id="GO:0005886">
    <property type="term" value="C:plasma membrane"/>
    <property type="evidence" value="ECO:0007669"/>
    <property type="project" value="TreeGrafter"/>
</dbReference>
<evidence type="ECO:0000259" key="5">
    <source>
        <dbReference type="Pfam" id="PF25989"/>
    </source>
</evidence>